<evidence type="ECO:0000313" key="9">
    <source>
        <dbReference type="EMBL" id="GBC60879.1"/>
    </source>
</evidence>
<dbReference type="GO" id="GO:0006355">
    <property type="term" value="P:regulation of DNA-templated transcription"/>
    <property type="evidence" value="ECO:0007669"/>
    <property type="project" value="UniProtKB-UniRule"/>
</dbReference>
<dbReference type="NCBIfam" id="NF009044">
    <property type="entry name" value="PRK12378.1"/>
    <property type="match status" value="1"/>
</dbReference>
<feature type="domain" description="TACO1/YebC-like N-terminal" evidence="8">
    <location>
        <begin position="5"/>
        <end position="76"/>
    </location>
</feature>
<gene>
    <name evidence="9" type="ORF">DENIS_1839</name>
</gene>
<evidence type="ECO:0000256" key="4">
    <source>
        <dbReference type="ARBA" id="ARBA00023125"/>
    </source>
</evidence>
<dbReference type="InterPro" id="IPR026564">
    <property type="entry name" value="Transcrip_reg_TACO1-like_dom3"/>
</dbReference>
<dbReference type="SUPFAM" id="SSF75625">
    <property type="entry name" value="YebC-like"/>
    <property type="match status" value="1"/>
</dbReference>
<sequence length="245" mass="26773">MSGHSKWSTIKRKKGAIDAKRGKIFTKLIKEITIAARMGGGDPEANPRLRTAVAAAKAENMPKDNMERAIKKGTGELEGVSYEESSYEGYGPGGAAVFVESLSDNKNRAVADIRHIFNKRGGNLGENGCVAWMFDKKGYINIEKSVTDEETLMEVALEAGAEDVREDGETFEVITAPEDFEAVREAIEAASVPYLEAEVTMLPQTITTLTGKEAEQMIRLMEALDDCEDVQKVYTNADIPDEMVG</sequence>
<comment type="caution">
    <text evidence="9">The sequence shown here is derived from an EMBL/GenBank/DDBJ whole genome shotgun (WGS) entry which is preliminary data.</text>
</comment>
<evidence type="ECO:0000256" key="3">
    <source>
        <dbReference type="ARBA" id="ARBA00023015"/>
    </source>
</evidence>
<dbReference type="HAMAP" id="MF_00693">
    <property type="entry name" value="Transcrip_reg_TACO1"/>
    <property type="match status" value="1"/>
</dbReference>
<dbReference type="AlphaFoldDB" id="A0A401FV86"/>
<dbReference type="RefSeq" id="WP_124328233.1">
    <property type="nucleotide sequence ID" value="NZ_BEXT01000001.1"/>
</dbReference>
<dbReference type="InterPro" id="IPR029072">
    <property type="entry name" value="YebC-like"/>
</dbReference>
<dbReference type="Proteomes" id="UP000288096">
    <property type="component" value="Unassembled WGS sequence"/>
</dbReference>
<comment type="similarity">
    <text evidence="1 6">Belongs to the TACO1 family.</text>
</comment>
<evidence type="ECO:0000313" key="10">
    <source>
        <dbReference type="Proteomes" id="UP000288096"/>
    </source>
</evidence>
<dbReference type="PANTHER" id="PTHR12532:SF6">
    <property type="entry name" value="TRANSCRIPTIONAL REGULATORY PROTEIN YEBC-RELATED"/>
    <property type="match status" value="1"/>
</dbReference>
<evidence type="ECO:0000259" key="7">
    <source>
        <dbReference type="Pfam" id="PF01709"/>
    </source>
</evidence>
<dbReference type="NCBIfam" id="TIGR01033">
    <property type="entry name" value="YebC/PmpR family DNA-binding transcriptional regulator"/>
    <property type="match status" value="1"/>
</dbReference>
<evidence type="ECO:0000256" key="6">
    <source>
        <dbReference type="HAMAP-Rule" id="MF_00693"/>
    </source>
</evidence>
<keyword evidence="5 6" id="KW-0804">Transcription</keyword>
<dbReference type="Pfam" id="PF01709">
    <property type="entry name" value="Transcrip_reg"/>
    <property type="match status" value="1"/>
</dbReference>
<dbReference type="GO" id="GO:0005829">
    <property type="term" value="C:cytosol"/>
    <property type="evidence" value="ECO:0007669"/>
    <property type="project" value="TreeGrafter"/>
</dbReference>
<dbReference type="OrthoDB" id="9781053at2"/>
<comment type="subcellular location">
    <subcellularLocation>
        <location evidence="6">Cytoplasm</location>
    </subcellularLocation>
</comment>
<keyword evidence="3 6" id="KW-0805">Transcription regulation</keyword>
<evidence type="ECO:0000256" key="5">
    <source>
        <dbReference type="ARBA" id="ARBA00023163"/>
    </source>
</evidence>
<proteinExistence type="inferred from homology"/>
<dbReference type="Gene3D" id="1.10.10.200">
    <property type="match status" value="1"/>
</dbReference>
<dbReference type="EMBL" id="BEXT01000001">
    <property type="protein sequence ID" value="GBC60879.1"/>
    <property type="molecule type" value="Genomic_DNA"/>
</dbReference>
<accession>A0A401FV86</accession>
<reference evidence="10" key="1">
    <citation type="submission" date="2017-11" db="EMBL/GenBank/DDBJ databases">
        <authorList>
            <person name="Watanabe M."/>
            <person name="Kojima H."/>
        </authorList>
    </citation>
    <scope>NUCLEOTIDE SEQUENCE [LARGE SCALE GENOMIC DNA]</scope>
    <source>
        <strain evidence="10">Tokyo 01</strain>
    </source>
</reference>
<evidence type="ECO:0000259" key="8">
    <source>
        <dbReference type="Pfam" id="PF20772"/>
    </source>
</evidence>
<dbReference type="PANTHER" id="PTHR12532">
    <property type="entry name" value="TRANSLATIONAL ACTIVATOR OF CYTOCHROME C OXIDASE 1"/>
    <property type="match status" value="1"/>
</dbReference>
<dbReference type="Pfam" id="PF20772">
    <property type="entry name" value="TACO1_YebC_N"/>
    <property type="match status" value="1"/>
</dbReference>
<dbReference type="InterPro" id="IPR002876">
    <property type="entry name" value="Transcrip_reg_TACO1-like"/>
</dbReference>
<keyword evidence="2 6" id="KW-0963">Cytoplasm</keyword>
<dbReference type="FunFam" id="3.30.70.980:FF:000002">
    <property type="entry name" value="Probable transcriptional regulatory protein YebC"/>
    <property type="match status" value="1"/>
</dbReference>
<organism evidence="9 10">
    <name type="scientific">Desulfonema ishimotonii</name>
    <dbReference type="NCBI Taxonomy" id="45657"/>
    <lineage>
        <taxon>Bacteria</taxon>
        <taxon>Pseudomonadati</taxon>
        <taxon>Thermodesulfobacteriota</taxon>
        <taxon>Desulfobacteria</taxon>
        <taxon>Desulfobacterales</taxon>
        <taxon>Desulfococcaceae</taxon>
        <taxon>Desulfonema</taxon>
    </lineage>
</organism>
<feature type="domain" description="TACO1/YebC-like second and third" evidence="7">
    <location>
        <begin position="82"/>
        <end position="237"/>
    </location>
</feature>
<reference evidence="10" key="2">
    <citation type="submission" date="2019-01" db="EMBL/GenBank/DDBJ databases">
        <title>Genome sequence of Desulfonema ishimotonii strain Tokyo 01.</title>
        <authorList>
            <person name="Fukui M."/>
        </authorList>
    </citation>
    <scope>NUCLEOTIDE SEQUENCE [LARGE SCALE GENOMIC DNA]</scope>
    <source>
        <strain evidence="10">Tokyo 01</strain>
    </source>
</reference>
<evidence type="ECO:0000256" key="2">
    <source>
        <dbReference type="ARBA" id="ARBA00022490"/>
    </source>
</evidence>
<dbReference type="InterPro" id="IPR017856">
    <property type="entry name" value="Integrase-like_N"/>
</dbReference>
<evidence type="ECO:0000256" key="1">
    <source>
        <dbReference type="ARBA" id="ARBA00008724"/>
    </source>
</evidence>
<name>A0A401FV86_9BACT</name>
<keyword evidence="4 6" id="KW-0238">DNA-binding</keyword>
<dbReference type="NCBIfam" id="NF001030">
    <property type="entry name" value="PRK00110.1"/>
    <property type="match status" value="1"/>
</dbReference>
<dbReference type="InterPro" id="IPR049083">
    <property type="entry name" value="TACO1_YebC_N"/>
</dbReference>
<dbReference type="GO" id="GO:0003677">
    <property type="term" value="F:DNA binding"/>
    <property type="evidence" value="ECO:0007669"/>
    <property type="project" value="UniProtKB-UniRule"/>
</dbReference>
<dbReference type="FunFam" id="1.10.10.200:FF:000002">
    <property type="entry name" value="Probable transcriptional regulatory protein CLM62_37755"/>
    <property type="match status" value="1"/>
</dbReference>
<dbReference type="InterPro" id="IPR048300">
    <property type="entry name" value="TACO1_YebC-like_2nd/3rd_dom"/>
</dbReference>
<keyword evidence="10" id="KW-1185">Reference proteome</keyword>
<protein>
    <recommendedName>
        <fullName evidence="6">Probable transcriptional regulatory protein DENIS_1839</fullName>
    </recommendedName>
</protein>
<dbReference type="Gene3D" id="3.30.70.980">
    <property type="match status" value="2"/>
</dbReference>